<organism evidence="2 3">
    <name type="scientific">Amblyomma americanum</name>
    <name type="common">Lone star tick</name>
    <dbReference type="NCBI Taxonomy" id="6943"/>
    <lineage>
        <taxon>Eukaryota</taxon>
        <taxon>Metazoa</taxon>
        <taxon>Ecdysozoa</taxon>
        <taxon>Arthropoda</taxon>
        <taxon>Chelicerata</taxon>
        <taxon>Arachnida</taxon>
        <taxon>Acari</taxon>
        <taxon>Parasitiformes</taxon>
        <taxon>Ixodida</taxon>
        <taxon>Ixodoidea</taxon>
        <taxon>Ixodidae</taxon>
        <taxon>Amblyomminae</taxon>
        <taxon>Amblyomma</taxon>
    </lineage>
</organism>
<keyword evidence="3" id="KW-1185">Reference proteome</keyword>
<dbReference type="AlphaFoldDB" id="A0AAQ4DJT8"/>
<evidence type="ECO:0000313" key="2">
    <source>
        <dbReference type="EMBL" id="KAK8762728.1"/>
    </source>
</evidence>
<keyword evidence="1" id="KW-0812">Transmembrane</keyword>
<accession>A0AAQ4DJT8</accession>
<evidence type="ECO:0000313" key="3">
    <source>
        <dbReference type="Proteomes" id="UP001321473"/>
    </source>
</evidence>
<comment type="caution">
    <text evidence="2">The sequence shown here is derived from an EMBL/GenBank/DDBJ whole genome shotgun (WGS) entry which is preliminary data.</text>
</comment>
<feature type="transmembrane region" description="Helical" evidence="1">
    <location>
        <begin position="57"/>
        <end position="80"/>
    </location>
</feature>
<dbReference type="EMBL" id="JARKHS020029833">
    <property type="protein sequence ID" value="KAK8762728.1"/>
    <property type="molecule type" value="Genomic_DNA"/>
</dbReference>
<keyword evidence="1" id="KW-1133">Transmembrane helix</keyword>
<proteinExistence type="predicted"/>
<dbReference type="Proteomes" id="UP001321473">
    <property type="component" value="Unassembled WGS sequence"/>
</dbReference>
<evidence type="ECO:0000256" key="1">
    <source>
        <dbReference type="SAM" id="Phobius"/>
    </source>
</evidence>
<name>A0AAQ4DJT8_AMBAM</name>
<reference evidence="2 3" key="1">
    <citation type="journal article" date="2023" name="Arcadia Sci">
        <title>De novo assembly of a long-read Amblyomma americanum tick genome.</title>
        <authorList>
            <person name="Chou S."/>
            <person name="Poskanzer K.E."/>
            <person name="Rollins M."/>
            <person name="Thuy-Boun P.S."/>
        </authorList>
    </citation>
    <scope>NUCLEOTIDE SEQUENCE [LARGE SCALE GENOMIC DNA]</scope>
    <source>
        <strain evidence="2">F_SG_1</strain>
        <tissue evidence="2">Salivary glands</tissue>
    </source>
</reference>
<sequence length="133" mass="15514">MAEVTAGRRFYSTEMRTIGYAFESRETWLHCLSANTSLPDCTLSWGERNTKNQSDRLWWLIVFAALIACGRFYGLPWTGFIHATARRGLRVSAQAAKTKRTLHDHFCAEKRSRQRFSTNHLRNSRSYVRRQPN</sequence>
<protein>
    <submittedName>
        <fullName evidence="2">Uncharacterized protein</fullName>
    </submittedName>
</protein>
<keyword evidence="1" id="KW-0472">Membrane</keyword>
<gene>
    <name evidence="2" type="ORF">V5799_026005</name>
</gene>